<evidence type="ECO:0000313" key="1">
    <source>
        <dbReference type="EMBL" id="KAK1860615.1"/>
    </source>
</evidence>
<reference evidence="1" key="1">
    <citation type="submission" date="2019-11" db="EMBL/GenBank/DDBJ databases">
        <title>Nori genome reveals adaptations in red seaweeds to the harsh intertidal environment.</title>
        <authorList>
            <person name="Wang D."/>
            <person name="Mao Y."/>
        </authorList>
    </citation>
    <scope>NUCLEOTIDE SEQUENCE</scope>
    <source>
        <tissue evidence="1">Gametophyte</tissue>
    </source>
</reference>
<keyword evidence="2" id="KW-1185">Reference proteome</keyword>
<accession>A0ACC3BSA3</accession>
<proteinExistence type="predicted"/>
<evidence type="ECO:0000313" key="2">
    <source>
        <dbReference type="Proteomes" id="UP000798662"/>
    </source>
</evidence>
<protein>
    <submittedName>
        <fullName evidence="1">Uncharacterized protein</fullName>
    </submittedName>
</protein>
<dbReference type="EMBL" id="CM020618">
    <property type="protein sequence ID" value="KAK1860615.1"/>
    <property type="molecule type" value="Genomic_DNA"/>
</dbReference>
<comment type="caution">
    <text evidence="1">The sequence shown here is derived from an EMBL/GenBank/DDBJ whole genome shotgun (WGS) entry which is preliminary data.</text>
</comment>
<organism evidence="1 2">
    <name type="scientific">Pyropia yezoensis</name>
    <name type="common">Susabi-nori</name>
    <name type="synonym">Porphyra yezoensis</name>
    <dbReference type="NCBI Taxonomy" id="2788"/>
    <lineage>
        <taxon>Eukaryota</taxon>
        <taxon>Rhodophyta</taxon>
        <taxon>Bangiophyceae</taxon>
        <taxon>Bangiales</taxon>
        <taxon>Bangiaceae</taxon>
        <taxon>Pyropia</taxon>
    </lineage>
</organism>
<sequence length="529" mass="53907">MQTQVDGACPDDDPMVEGLEPASEALGARRAFADRVGDEGEGGGDVGRPPASPLMGMVRRPPFGGRPPAPPAMGGTDRSPLDMVRAQALARGGAPPLALSPGGGGVGGGGSGVTSAAPPPPPSGDSSSSLPPASGSGGAFQFGDLEAQLDDDDGDGGAPGTAADGGSGEWDPLPWDTCFSECHDVPVGADTFRVYSTGAATAEVVVLLLHGGGHCALSWARTAQALVADAGADAVRVVAYDARAHGHTVTADPTREYELSAEQQVEDAVAVVTALYGAGATVPGEGPPAPSLVVVGHSMGGAIATRLVASGRLPSVIGLVVIDVVEGTAVQALPYMSSWLRSRSRSFASVPRGIRYVVNAGHVRRSASARISVPPQLILVHPPGAAPAGGGDSVQAGGSGGGGGRGGPRSRRRPRWMWRTQLDKSEVYWRGWFVGLSAAFLRCNVAKVLVLAGVDRLDRELMIAQMQGKFQTVMIPSAGHAVHEDEPEATAGAVAGFLRRNLFIGAGGDDGTLLPAAFQQRRPVVPRRA</sequence>
<name>A0ACC3BSA3_PYRYE</name>
<gene>
    <name evidence="1" type="ORF">I4F81_003203</name>
</gene>
<dbReference type="Proteomes" id="UP000798662">
    <property type="component" value="Chromosome 1"/>
</dbReference>